<dbReference type="Pfam" id="PF10988">
    <property type="entry name" value="DUF2807"/>
    <property type="match status" value="1"/>
</dbReference>
<feature type="domain" description="Putative auto-transporter adhesin head GIN" evidence="2">
    <location>
        <begin position="56"/>
        <end position="239"/>
    </location>
</feature>
<dbReference type="Proteomes" id="UP000651050">
    <property type="component" value="Unassembled WGS sequence"/>
</dbReference>
<dbReference type="AlphaFoldDB" id="A0A931H128"/>
<proteinExistence type="predicted"/>
<evidence type="ECO:0000313" key="4">
    <source>
        <dbReference type="Proteomes" id="UP000651050"/>
    </source>
</evidence>
<evidence type="ECO:0000256" key="1">
    <source>
        <dbReference type="SAM" id="SignalP"/>
    </source>
</evidence>
<name>A0A931H128_9BURK</name>
<organism evidence="3 4">
    <name type="scientific">Caenimonas aquaedulcis</name>
    <dbReference type="NCBI Taxonomy" id="2793270"/>
    <lineage>
        <taxon>Bacteria</taxon>
        <taxon>Pseudomonadati</taxon>
        <taxon>Pseudomonadota</taxon>
        <taxon>Betaproteobacteria</taxon>
        <taxon>Burkholderiales</taxon>
        <taxon>Comamonadaceae</taxon>
        <taxon>Caenimonas</taxon>
    </lineage>
</organism>
<dbReference type="PANTHER" id="PTHR39200">
    <property type="entry name" value="HYPOTHETICAL EXPORTED PROTEIN"/>
    <property type="match status" value="1"/>
</dbReference>
<dbReference type="PANTHER" id="PTHR39200:SF1">
    <property type="entry name" value="AUTO-TRANSPORTER ADHESIN HEAD GIN DOMAIN-CONTAINING PROTEIN-RELATED"/>
    <property type="match status" value="1"/>
</dbReference>
<dbReference type="EMBL" id="JADWYS010000001">
    <property type="protein sequence ID" value="MBG9386519.1"/>
    <property type="molecule type" value="Genomic_DNA"/>
</dbReference>
<comment type="caution">
    <text evidence="3">The sequence shown here is derived from an EMBL/GenBank/DDBJ whole genome shotgun (WGS) entry which is preliminary data.</text>
</comment>
<dbReference type="Gene3D" id="2.160.20.120">
    <property type="match status" value="1"/>
</dbReference>
<keyword evidence="1" id="KW-0732">Signal</keyword>
<feature type="chain" id="PRO_5036929103" evidence="1">
    <location>
        <begin position="30"/>
        <end position="259"/>
    </location>
</feature>
<evidence type="ECO:0000259" key="2">
    <source>
        <dbReference type="Pfam" id="PF10988"/>
    </source>
</evidence>
<dbReference type="InterPro" id="IPR021255">
    <property type="entry name" value="DUF2807"/>
</dbReference>
<keyword evidence="4" id="KW-1185">Reference proteome</keyword>
<evidence type="ECO:0000313" key="3">
    <source>
        <dbReference type="EMBL" id="MBG9386519.1"/>
    </source>
</evidence>
<sequence length="259" mass="26402">MTTISHSSRRGATLAFILVAVLAAASALAAGPAWLTGSETVKGNGVVKKQDRALGRFTGVAVSLPAEVEVRIGNAESVTIETDENLLPLVATRVDNGTLEIRPVRERLSLEPRTLKVVVTARQIEELAVGGSGTITTDPLKSKNLELHVGGSGSIHVKSAESDSVSAAMGGSGSVKVGGGTTRKLEIAIGGSGGVQAGELKADKVEVSIGGSGDVTVWAREKLDVSVAGSGDVSYWGDPKLRTAVVGSGSMKRLGAAPR</sequence>
<accession>A0A931H128</accession>
<gene>
    <name evidence="3" type="ORF">I5803_00655</name>
</gene>
<protein>
    <submittedName>
        <fullName evidence="3">DUF2807 domain-containing protein</fullName>
    </submittedName>
</protein>
<dbReference type="RefSeq" id="WP_196984501.1">
    <property type="nucleotide sequence ID" value="NZ_JADWYS010000001.1"/>
</dbReference>
<feature type="signal peptide" evidence="1">
    <location>
        <begin position="1"/>
        <end position="29"/>
    </location>
</feature>
<reference evidence="3" key="1">
    <citation type="submission" date="2020-11" db="EMBL/GenBank/DDBJ databases">
        <title>Bacterial whole genome sequence for Caenimonas sp. DR4.4.</title>
        <authorList>
            <person name="Le V."/>
            <person name="Ko S.-R."/>
            <person name="Ahn C.-Y."/>
            <person name="Oh H.-M."/>
        </authorList>
    </citation>
    <scope>NUCLEOTIDE SEQUENCE</scope>
    <source>
        <strain evidence="3">DR4.4</strain>
    </source>
</reference>